<feature type="domain" description="HPt" evidence="15">
    <location>
        <begin position="488"/>
        <end position="590"/>
    </location>
</feature>
<dbReference type="SUPFAM" id="SSF47226">
    <property type="entry name" value="Histidine-containing phosphotransfer domain, HPT domain"/>
    <property type="match status" value="2"/>
</dbReference>
<dbReference type="EC" id="2.7.13.3" evidence="2"/>
<comment type="function">
    <text evidence="8">Involved in the transmission of sensory signals from the chemoreceptors to the flagellar motors. CheA is autophosphorylated; it can transfer its phosphate group to either CheB or CheY.</text>
</comment>
<dbReference type="GO" id="GO:0005737">
    <property type="term" value="C:cytoplasm"/>
    <property type="evidence" value="ECO:0007669"/>
    <property type="project" value="InterPro"/>
</dbReference>
<dbReference type="Gene3D" id="2.30.30.40">
    <property type="entry name" value="SH3 Domains"/>
    <property type="match status" value="1"/>
</dbReference>
<feature type="domain" description="CheW-like" evidence="14">
    <location>
        <begin position="1044"/>
        <end position="1179"/>
    </location>
</feature>
<evidence type="ECO:0000256" key="5">
    <source>
        <dbReference type="ARBA" id="ARBA00022679"/>
    </source>
</evidence>
<dbReference type="InterPro" id="IPR004358">
    <property type="entry name" value="Sig_transdc_His_kin-like_C"/>
</dbReference>
<dbReference type="PROSITE" id="PS50851">
    <property type="entry name" value="CHEW"/>
    <property type="match status" value="1"/>
</dbReference>
<dbReference type="InterPro" id="IPR005467">
    <property type="entry name" value="His_kinase_dom"/>
</dbReference>
<feature type="modified residue" description="Phosphohistidine" evidence="9">
    <location>
        <position position="535"/>
    </location>
</feature>
<dbReference type="SUPFAM" id="SSF52172">
    <property type="entry name" value="CheY-like"/>
    <property type="match status" value="1"/>
</dbReference>
<evidence type="ECO:0000259" key="14">
    <source>
        <dbReference type="PROSITE" id="PS50851"/>
    </source>
</evidence>
<evidence type="ECO:0000256" key="10">
    <source>
        <dbReference type="PROSITE-ProRule" id="PRU00169"/>
    </source>
</evidence>
<dbReference type="InterPro" id="IPR051315">
    <property type="entry name" value="Bact_Chemotaxis_CheA"/>
</dbReference>
<protein>
    <recommendedName>
        <fullName evidence="3">Chemotaxis protein CheA</fullName>
        <ecNumber evidence="2">2.7.13.3</ecNumber>
    </recommendedName>
</protein>
<evidence type="ECO:0000313" key="16">
    <source>
        <dbReference type="EMBL" id="CAA6800468.1"/>
    </source>
</evidence>
<dbReference type="PANTHER" id="PTHR43395">
    <property type="entry name" value="SENSOR HISTIDINE KINASE CHEA"/>
    <property type="match status" value="1"/>
</dbReference>
<evidence type="ECO:0000256" key="8">
    <source>
        <dbReference type="ARBA" id="ARBA00035100"/>
    </source>
</evidence>
<evidence type="ECO:0000259" key="15">
    <source>
        <dbReference type="PROSITE" id="PS50894"/>
    </source>
</evidence>
<evidence type="ECO:0000256" key="2">
    <source>
        <dbReference type="ARBA" id="ARBA00012438"/>
    </source>
</evidence>
<evidence type="ECO:0000256" key="3">
    <source>
        <dbReference type="ARBA" id="ARBA00021495"/>
    </source>
</evidence>
<evidence type="ECO:0000256" key="11">
    <source>
        <dbReference type="SAM" id="MobiDB-lite"/>
    </source>
</evidence>
<feature type="region of interest" description="Disordered" evidence="11">
    <location>
        <begin position="311"/>
        <end position="330"/>
    </location>
</feature>
<dbReference type="Gene3D" id="1.20.120.160">
    <property type="entry name" value="HPT domain"/>
    <property type="match status" value="2"/>
</dbReference>
<feature type="domain" description="HPt" evidence="15">
    <location>
        <begin position="164"/>
        <end position="266"/>
    </location>
</feature>
<accession>A0A6S6RUR3</accession>
<feature type="compositionally biased region" description="Acidic residues" evidence="11">
    <location>
        <begin position="317"/>
        <end position="330"/>
    </location>
</feature>
<keyword evidence="7" id="KW-0902">Two-component regulatory system</keyword>
<dbReference type="GO" id="GO:0006935">
    <property type="term" value="P:chemotaxis"/>
    <property type="evidence" value="ECO:0007669"/>
    <property type="project" value="InterPro"/>
</dbReference>
<sequence length="1323" mass="147071">MDYNNTLKGAEALSAEIGDIVMMLSTMRSDIVDDYLLQLQQLDKSAKASGYTEIVTASQWCQHNLLLFKEKSSDRTDSFIESGECWGWLELISASLAEPEEASLSSALSTELLRSEWLNPYEVKNLELLVSQVKTNTCESDNDSSSSVASDVTTNNASLSFTWDADTHPEFLEAFFEETTELTGELAALLLNISKAEVDGEGRHNASRLAHTIKGGCAVAGITALSQFSYRLEKILEYSVKHELADDIYPLLLESSLCLEELFHSVIEKTGEPNSFASVFNRLSDYAETLEEDTEPLTLGKPKLPDFITQQMSTESTPEEIDSDSMDEEDEASDAYAELYEIIMMLSTISTADKISYSRYIEELRALDAWAERSGYSEVAKASQWCQQNLTHFEEKQLDKSEFIESGECWLWLELISVSLSDPEESSHLATITAEFMRDEWDIPFAMEDLQNLLMQLKGSVSSDCQKNQTDTTSENIIDKEVYRFSWDDDVHPELLSSYLQETPDQISQAASLLIKISKGEANKSDHQQAARLAHTIKGASGVVGISALVEFTHRLEDILDYSVNHQLPKEISILLAESSDCLEETFDVIQNKEVEPEEFAPLLSKLTEYSETLEQDDLVDTSVLEMVSPELPGFITNANNEQSTSEFVASKKDTPRAVDVSDVVDTVDTHKTAASDLPTLTNNQEADLLALLNASNAAKPSGAPIDDDQDQAQSEGESYIRVPVSIIDKLLNLAGELVTSSTLIADKIDKSIATSKQAKAQDHRVHKMLDELDTTLLKQEKEQFKVIASMQDKQFDNLEMDTYNELHSISGLLTESILDSETIEANLEKQLYDLKDDLHLLDLLNQDLSEVILNSRMVSINSLVPRLERIVRQTSKKTQKKVDLVITGNEIDVDTDILNGLTDPLLHLLRNAIDHGIEYPVDRQAKEKDKTGKIKLEFSRQGNHIQMQLKDDGAGIDAEKTYQKAIEKGLVTTDQRLDENEKLQLILHAGLSTQDSVTDISGRGVGMDVVNNAVQALNGTLDIESNIDKGTTFTINIPLTLVTSATLLVSVSDQQVAIPSESIEQIYYLSPEGVIEHEQGYFVLYDDVELPIQSLATLIGLPTNTPDFSKSHTLLFINSSNKTHAVYIDEIISSRQTVIKSLSYWLDTTKGLIGACHLPDGGVAPVINLPKILRTNEKVNQTIELIQLDSGKQIAKDVVAKILVVDDSLSNRKALSLIIDQTEFDVVTAVDGLDALQIMNENQIDLVFTDLEMPRMNGIELTQAIRAWDDKKTTPVVMITSRTTSKHRQLAEKAGVDDYLTKPVVTETLLNSMHQWLEKAVA</sequence>
<evidence type="ECO:0000259" key="13">
    <source>
        <dbReference type="PROSITE" id="PS50110"/>
    </source>
</evidence>
<gene>
    <name evidence="16" type="ORF">HELGO_WM28637</name>
</gene>
<dbReference type="SUPFAM" id="SSF55874">
    <property type="entry name" value="ATPase domain of HSP90 chaperone/DNA topoisomerase II/histidine kinase"/>
    <property type="match status" value="1"/>
</dbReference>
<comment type="catalytic activity">
    <reaction evidence="1">
        <text>ATP + protein L-histidine = ADP + protein N-phospho-L-histidine.</text>
        <dbReference type="EC" id="2.7.13.3"/>
    </reaction>
</comment>
<dbReference type="InterPro" id="IPR001789">
    <property type="entry name" value="Sig_transdc_resp-reg_receiver"/>
</dbReference>
<dbReference type="Pfam" id="PF01584">
    <property type="entry name" value="CheW"/>
    <property type="match status" value="1"/>
</dbReference>
<feature type="modified residue" description="4-aspartylphosphate" evidence="10">
    <location>
        <position position="1251"/>
    </location>
</feature>
<feature type="domain" description="Histidine kinase" evidence="12">
    <location>
        <begin position="798"/>
        <end position="1042"/>
    </location>
</feature>
<dbReference type="InterPro" id="IPR003594">
    <property type="entry name" value="HATPase_dom"/>
</dbReference>
<dbReference type="SMART" id="SM00260">
    <property type="entry name" value="CheW"/>
    <property type="match status" value="1"/>
</dbReference>
<evidence type="ECO:0000256" key="1">
    <source>
        <dbReference type="ARBA" id="ARBA00000085"/>
    </source>
</evidence>
<evidence type="ECO:0000259" key="12">
    <source>
        <dbReference type="PROSITE" id="PS50109"/>
    </source>
</evidence>
<dbReference type="PROSITE" id="PS50894">
    <property type="entry name" value="HPT"/>
    <property type="match status" value="2"/>
</dbReference>
<dbReference type="SMART" id="SM00073">
    <property type="entry name" value="HPT"/>
    <property type="match status" value="2"/>
</dbReference>
<dbReference type="PRINTS" id="PR00344">
    <property type="entry name" value="BCTRLSENSOR"/>
</dbReference>
<dbReference type="FunFam" id="3.30.565.10:FF:000016">
    <property type="entry name" value="Chemotaxis protein CheA, putative"/>
    <property type="match status" value="1"/>
</dbReference>
<dbReference type="CDD" id="cd00088">
    <property type="entry name" value="HPT"/>
    <property type="match status" value="2"/>
</dbReference>
<dbReference type="CDD" id="cd17546">
    <property type="entry name" value="REC_hyHK_CKI1_RcsC-like"/>
    <property type="match status" value="1"/>
</dbReference>
<dbReference type="Gene3D" id="3.40.50.2300">
    <property type="match status" value="1"/>
</dbReference>
<dbReference type="PANTHER" id="PTHR43395:SF8">
    <property type="entry name" value="HISTIDINE KINASE"/>
    <property type="match status" value="1"/>
</dbReference>
<evidence type="ECO:0000256" key="7">
    <source>
        <dbReference type="ARBA" id="ARBA00023012"/>
    </source>
</evidence>
<dbReference type="Pfam" id="PF00072">
    <property type="entry name" value="Response_reg"/>
    <property type="match status" value="1"/>
</dbReference>
<dbReference type="InterPro" id="IPR004105">
    <property type="entry name" value="CheA-like_dim"/>
</dbReference>
<dbReference type="InterPro" id="IPR036061">
    <property type="entry name" value="CheW-like_dom_sf"/>
</dbReference>
<name>A0A6S6RUR3_9GAMM</name>
<feature type="modified residue" description="Phosphohistidine" evidence="9">
    <location>
        <position position="211"/>
    </location>
</feature>
<dbReference type="GO" id="GO:0000155">
    <property type="term" value="F:phosphorelay sensor kinase activity"/>
    <property type="evidence" value="ECO:0007669"/>
    <property type="project" value="InterPro"/>
</dbReference>
<evidence type="ECO:0000256" key="6">
    <source>
        <dbReference type="ARBA" id="ARBA00022777"/>
    </source>
</evidence>
<dbReference type="InterPro" id="IPR011006">
    <property type="entry name" value="CheY-like_superfamily"/>
</dbReference>
<organism evidence="16">
    <name type="scientific">uncultured Thiotrichaceae bacterium</name>
    <dbReference type="NCBI Taxonomy" id="298394"/>
    <lineage>
        <taxon>Bacteria</taxon>
        <taxon>Pseudomonadati</taxon>
        <taxon>Pseudomonadota</taxon>
        <taxon>Gammaproteobacteria</taxon>
        <taxon>Thiotrichales</taxon>
        <taxon>Thiotrichaceae</taxon>
        <taxon>environmental samples</taxon>
    </lineage>
</organism>
<proteinExistence type="predicted"/>
<dbReference type="SMART" id="SM00387">
    <property type="entry name" value="HATPase_c"/>
    <property type="match status" value="1"/>
</dbReference>
<dbReference type="PROSITE" id="PS50109">
    <property type="entry name" value="HIS_KIN"/>
    <property type="match status" value="1"/>
</dbReference>
<dbReference type="Gene3D" id="3.30.565.10">
    <property type="entry name" value="Histidine kinase-like ATPase, C-terminal domain"/>
    <property type="match status" value="1"/>
</dbReference>
<dbReference type="SUPFAM" id="SSF50341">
    <property type="entry name" value="CheW-like"/>
    <property type="match status" value="1"/>
</dbReference>
<dbReference type="SMART" id="SM01231">
    <property type="entry name" value="H-kinase_dim"/>
    <property type="match status" value="1"/>
</dbReference>
<dbReference type="InterPro" id="IPR036890">
    <property type="entry name" value="HATPase_C_sf"/>
</dbReference>
<evidence type="ECO:0000256" key="9">
    <source>
        <dbReference type="PROSITE-ProRule" id="PRU00110"/>
    </source>
</evidence>
<feature type="domain" description="Response regulatory" evidence="13">
    <location>
        <begin position="1202"/>
        <end position="1318"/>
    </location>
</feature>
<reference evidence="16" key="1">
    <citation type="submission" date="2020-01" db="EMBL/GenBank/DDBJ databases">
        <authorList>
            <person name="Meier V. D."/>
            <person name="Meier V D."/>
        </authorList>
    </citation>
    <scope>NUCLEOTIDE SEQUENCE</scope>
    <source>
        <strain evidence="16">HLG_WM_MAG_07</strain>
    </source>
</reference>
<dbReference type="Pfam" id="PF01627">
    <property type="entry name" value="Hpt"/>
    <property type="match status" value="2"/>
</dbReference>
<keyword evidence="5 16" id="KW-0808">Transferase</keyword>
<dbReference type="InterPro" id="IPR002545">
    <property type="entry name" value="CheW-lke_dom"/>
</dbReference>
<dbReference type="InterPro" id="IPR036641">
    <property type="entry name" value="HPT_dom_sf"/>
</dbReference>
<dbReference type="InterPro" id="IPR008207">
    <property type="entry name" value="Sig_transdc_His_kin_Hpt_dom"/>
</dbReference>
<evidence type="ECO:0000256" key="4">
    <source>
        <dbReference type="ARBA" id="ARBA00022553"/>
    </source>
</evidence>
<dbReference type="EMBL" id="CACVAY010000005">
    <property type="protein sequence ID" value="CAA6800468.1"/>
    <property type="molecule type" value="Genomic_DNA"/>
</dbReference>
<dbReference type="PROSITE" id="PS50110">
    <property type="entry name" value="RESPONSE_REGULATORY"/>
    <property type="match status" value="1"/>
</dbReference>
<dbReference type="Pfam" id="PF02518">
    <property type="entry name" value="HATPase_c"/>
    <property type="match status" value="1"/>
</dbReference>
<keyword evidence="6 16" id="KW-0418">Kinase</keyword>
<dbReference type="SMART" id="SM00448">
    <property type="entry name" value="REC"/>
    <property type="match status" value="1"/>
</dbReference>
<keyword evidence="4 10" id="KW-0597">Phosphoprotein</keyword>